<accession>A0A0C3Q0X8</accession>
<dbReference type="SUPFAM" id="SSF55856">
    <property type="entry name" value="Cytochrome b5-like heme/steroid binding domain"/>
    <property type="match status" value="1"/>
</dbReference>
<keyword evidence="6" id="KW-1185">Reference proteome</keyword>
<evidence type="ECO:0000256" key="2">
    <source>
        <dbReference type="SAM" id="MobiDB-lite"/>
    </source>
</evidence>
<dbReference type="InterPro" id="IPR050577">
    <property type="entry name" value="MAPR/NEUFC/NENF-like"/>
</dbReference>
<dbReference type="STRING" id="1051891.A0A0C3Q0X8"/>
<evidence type="ECO:0000313" key="5">
    <source>
        <dbReference type="EMBL" id="KIO15724.1"/>
    </source>
</evidence>
<reference evidence="5 6" key="1">
    <citation type="submission" date="2014-04" db="EMBL/GenBank/DDBJ databases">
        <authorList>
            <consortium name="DOE Joint Genome Institute"/>
            <person name="Kuo A."/>
            <person name="Girlanda M."/>
            <person name="Perotto S."/>
            <person name="Kohler A."/>
            <person name="Nagy L.G."/>
            <person name="Floudas D."/>
            <person name="Copeland A."/>
            <person name="Barry K.W."/>
            <person name="Cichocki N."/>
            <person name="Veneault-Fourrey C."/>
            <person name="LaButti K."/>
            <person name="Lindquist E.A."/>
            <person name="Lipzen A."/>
            <person name="Lundell T."/>
            <person name="Morin E."/>
            <person name="Murat C."/>
            <person name="Sun H."/>
            <person name="Tunlid A."/>
            <person name="Henrissat B."/>
            <person name="Grigoriev I.V."/>
            <person name="Hibbett D.S."/>
            <person name="Martin F."/>
            <person name="Nordberg H.P."/>
            <person name="Cantor M.N."/>
            <person name="Hua S.X."/>
        </authorList>
    </citation>
    <scope>NUCLEOTIDE SEQUENCE [LARGE SCALE GENOMIC DNA]</scope>
    <source>
        <strain evidence="5 6">MUT 4182</strain>
    </source>
</reference>
<keyword evidence="3" id="KW-0472">Membrane</keyword>
<gene>
    <name evidence="5" type="ORF">M407DRAFT_205977</name>
</gene>
<dbReference type="EMBL" id="KN823854">
    <property type="protein sequence ID" value="KIO15724.1"/>
    <property type="molecule type" value="Genomic_DNA"/>
</dbReference>
<feature type="compositionally biased region" description="Basic and acidic residues" evidence="2">
    <location>
        <begin position="11"/>
        <end position="32"/>
    </location>
</feature>
<dbReference type="OrthoDB" id="10257697at2759"/>
<protein>
    <recommendedName>
        <fullName evidence="4">Cytochrome b5 heme-binding domain-containing protein</fullName>
    </recommendedName>
</protein>
<dbReference type="InterPro" id="IPR001199">
    <property type="entry name" value="Cyt_B5-like_heme/steroid-bd"/>
</dbReference>
<dbReference type="SMART" id="SM01117">
    <property type="entry name" value="Cyt-b5"/>
    <property type="match status" value="1"/>
</dbReference>
<feature type="domain" description="Cytochrome b5 heme-binding" evidence="4">
    <location>
        <begin position="140"/>
        <end position="228"/>
    </location>
</feature>
<dbReference type="PANTHER" id="PTHR10281:SF76">
    <property type="entry name" value="CALCUTTA CUP-RELATED"/>
    <property type="match status" value="1"/>
</dbReference>
<dbReference type="AlphaFoldDB" id="A0A0C3Q0X8"/>
<keyword evidence="3" id="KW-1133">Transmembrane helix</keyword>
<sequence length="235" mass="26684">MNELTEADYVQARKDAAEETKDLPRRRDALGRMVPEKKANKPYFVYQDYKRKQAELEAAKAERQKIRAEKIARGEEVGPDPDEEKPSAAGTIIKIFVIGLLMTLYAGYFVMGDPFWGSENKWLTAKHWASFIPDGTQKMYSESQLATYDGTDPEKPVFLAIDGIVYDVSEGRRTYGPGGSYHQFAGRDAARAFVTGCFKEHLTHDIRGFGENEMKVRRWFLHRFWTLHACCGGAA</sequence>
<evidence type="ECO:0000313" key="6">
    <source>
        <dbReference type="Proteomes" id="UP000054248"/>
    </source>
</evidence>
<evidence type="ECO:0000256" key="3">
    <source>
        <dbReference type="SAM" id="Phobius"/>
    </source>
</evidence>
<dbReference type="Proteomes" id="UP000054248">
    <property type="component" value="Unassembled WGS sequence"/>
</dbReference>
<dbReference type="GO" id="GO:0016020">
    <property type="term" value="C:membrane"/>
    <property type="evidence" value="ECO:0007669"/>
    <property type="project" value="TreeGrafter"/>
</dbReference>
<dbReference type="HOGENOM" id="CLU_070889_1_0_1"/>
<keyword evidence="3" id="KW-0812">Transmembrane</keyword>
<feature type="transmembrane region" description="Helical" evidence="3">
    <location>
        <begin position="88"/>
        <end position="111"/>
    </location>
</feature>
<comment type="similarity">
    <text evidence="1">Belongs to the cytochrome b5 family. MAPR subfamily.</text>
</comment>
<evidence type="ECO:0000256" key="1">
    <source>
        <dbReference type="ARBA" id="ARBA00038357"/>
    </source>
</evidence>
<evidence type="ECO:0000259" key="4">
    <source>
        <dbReference type="SMART" id="SM01117"/>
    </source>
</evidence>
<reference evidence="6" key="2">
    <citation type="submission" date="2015-01" db="EMBL/GenBank/DDBJ databases">
        <title>Evolutionary Origins and Diversification of the Mycorrhizal Mutualists.</title>
        <authorList>
            <consortium name="DOE Joint Genome Institute"/>
            <consortium name="Mycorrhizal Genomics Consortium"/>
            <person name="Kohler A."/>
            <person name="Kuo A."/>
            <person name="Nagy L.G."/>
            <person name="Floudas D."/>
            <person name="Copeland A."/>
            <person name="Barry K.W."/>
            <person name="Cichocki N."/>
            <person name="Veneault-Fourrey C."/>
            <person name="LaButti K."/>
            <person name="Lindquist E.A."/>
            <person name="Lipzen A."/>
            <person name="Lundell T."/>
            <person name="Morin E."/>
            <person name="Murat C."/>
            <person name="Riley R."/>
            <person name="Ohm R."/>
            <person name="Sun H."/>
            <person name="Tunlid A."/>
            <person name="Henrissat B."/>
            <person name="Grigoriev I.V."/>
            <person name="Hibbett D.S."/>
            <person name="Martin F."/>
        </authorList>
    </citation>
    <scope>NUCLEOTIDE SEQUENCE [LARGE SCALE GENOMIC DNA]</scope>
    <source>
        <strain evidence="6">MUT 4182</strain>
    </source>
</reference>
<name>A0A0C3Q0X8_9AGAM</name>
<proteinExistence type="inferred from homology"/>
<dbReference type="InterPro" id="IPR036400">
    <property type="entry name" value="Cyt_B5-like_heme/steroid_sf"/>
</dbReference>
<feature type="region of interest" description="Disordered" evidence="2">
    <location>
        <begin position="1"/>
        <end position="32"/>
    </location>
</feature>
<dbReference type="GO" id="GO:0012505">
    <property type="term" value="C:endomembrane system"/>
    <property type="evidence" value="ECO:0007669"/>
    <property type="project" value="TreeGrafter"/>
</dbReference>
<dbReference type="PANTHER" id="PTHR10281">
    <property type="entry name" value="MEMBRANE-ASSOCIATED PROGESTERONE RECEPTOR COMPONENT-RELATED"/>
    <property type="match status" value="1"/>
</dbReference>
<dbReference type="Gene3D" id="3.10.120.10">
    <property type="entry name" value="Cytochrome b5-like heme/steroid binding domain"/>
    <property type="match status" value="1"/>
</dbReference>
<organism evidence="5 6">
    <name type="scientific">Tulasnella calospora MUT 4182</name>
    <dbReference type="NCBI Taxonomy" id="1051891"/>
    <lineage>
        <taxon>Eukaryota</taxon>
        <taxon>Fungi</taxon>
        <taxon>Dikarya</taxon>
        <taxon>Basidiomycota</taxon>
        <taxon>Agaricomycotina</taxon>
        <taxon>Agaricomycetes</taxon>
        <taxon>Cantharellales</taxon>
        <taxon>Tulasnellaceae</taxon>
        <taxon>Tulasnella</taxon>
    </lineage>
</organism>
<dbReference type="Pfam" id="PF00173">
    <property type="entry name" value="Cyt-b5"/>
    <property type="match status" value="1"/>
</dbReference>